<feature type="signal peptide" evidence="1">
    <location>
        <begin position="1"/>
        <end position="24"/>
    </location>
</feature>
<comment type="caution">
    <text evidence="2">The sequence shown here is derived from an EMBL/GenBank/DDBJ whole genome shotgun (WGS) entry which is preliminary data.</text>
</comment>
<keyword evidence="1" id="KW-0732">Signal</keyword>
<evidence type="ECO:0008006" key="4">
    <source>
        <dbReference type="Google" id="ProtNLM"/>
    </source>
</evidence>
<sequence>MKMNKMLVTLSLALPLATVTPAITGVTANAAQVSHKMAHHKESEKSFALDKVKDFKSAKTYKLKSKDVKAYKAMFMADQPVVSFSHGKTVKVHDKKVRVNKKITVKESKTKLEKLLKDKKEYKKAKNIEYLHAEKIGWIKATEVK</sequence>
<organism evidence="2 3">
    <name type="scientific">Apilactobacillus timberlakei</name>
    <dbReference type="NCBI Taxonomy" id="2008380"/>
    <lineage>
        <taxon>Bacteria</taxon>
        <taxon>Bacillati</taxon>
        <taxon>Bacillota</taxon>
        <taxon>Bacilli</taxon>
        <taxon>Lactobacillales</taxon>
        <taxon>Lactobacillaceae</taxon>
        <taxon>Apilactobacillus</taxon>
    </lineage>
</organism>
<evidence type="ECO:0000256" key="1">
    <source>
        <dbReference type="SAM" id="SignalP"/>
    </source>
</evidence>
<name>A0ABY2YXX8_9LACO</name>
<feature type="chain" id="PRO_5045935468" description="Surface layer protein A domain-containing protein" evidence="1">
    <location>
        <begin position="25"/>
        <end position="145"/>
    </location>
</feature>
<dbReference type="Proteomes" id="UP000767392">
    <property type="component" value="Unassembled WGS sequence"/>
</dbReference>
<dbReference type="EMBL" id="QUAM01000003">
    <property type="protein sequence ID" value="TPR14261.1"/>
    <property type="molecule type" value="Genomic_DNA"/>
</dbReference>
<gene>
    <name evidence="2" type="ORF">DY048_04760</name>
</gene>
<accession>A0ABY2YXX8</accession>
<evidence type="ECO:0000313" key="2">
    <source>
        <dbReference type="EMBL" id="TPR14261.1"/>
    </source>
</evidence>
<dbReference type="RefSeq" id="WP_105987986.1">
    <property type="nucleotide sequence ID" value="NZ_POST01000003.1"/>
</dbReference>
<protein>
    <recommendedName>
        <fullName evidence="4">Surface layer protein A domain-containing protein</fullName>
    </recommendedName>
</protein>
<evidence type="ECO:0000313" key="3">
    <source>
        <dbReference type="Proteomes" id="UP000767392"/>
    </source>
</evidence>
<keyword evidence="3" id="KW-1185">Reference proteome</keyword>
<reference evidence="2 3" key="1">
    <citation type="submission" date="2018-08" db="EMBL/GenBank/DDBJ databases">
        <title>Comparative genomics of wild bee and flower associated Lactobacillus reveals potential adaptation to the bee host.</title>
        <authorList>
            <person name="Vuong H.Q."/>
            <person name="Mcfrederick Q.S."/>
        </authorList>
    </citation>
    <scope>NUCLEOTIDE SEQUENCE [LARGE SCALE GENOMIC DNA]</scope>
    <source>
        <strain evidence="2 3">HV_04</strain>
    </source>
</reference>
<proteinExistence type="predicted"/>